<dbReference type="GO" id="GO:0016705">
    <property type="term" value="F:oxidoreductase activity, acting on paired donors, with incorporation or reduction of molecular oxygen"/>
    <property type="evidence" value="ECO:0007669"/>
    <property type="project" value="InterPro"/>
</dbReference>
<dbReference type="PRINTS" id="PR00385">
    <property type="entry name" value="P450"/>
</dbReference>
<dbReference type="Gene3D" id="1.10.630.10">
    <property type="entry name" value="Cytochrome P450"/>
    <property type="match status" value="1"/>
</dbReference>
<reference evidence="10" key="1">
    <citation type="journal article" date="2021" name="New Phytol.">
        <title>Evolutionary innovations through gain and loss of genes in the ectomycorrhizal Boletales.</title>
        <authorList>
            <person name="Wu G."/>
            <person name="Miyauchi S."/>
            <person name="Morin E."/>
            <person name="Kuo A."/>
            <person name="Drula E."/>
            <person name="Varga T."/>
            <person name="Kohler A."/>
            <person name="Feng B."/>
            <person name="Cao Y."/>
            <person name="Lipzen A."/>
            <person name="Daum C."/>
            <person name="Hundley H."/>
            <person name="Pangilinan J."/>
            <person name="Johnson J."/>
            <person name="Barry K."/>
            <person name="LaButti K."/>
            <person name="Ng V."/>
            <person name="Ahrendt S."/>
            <person name="Min B."/>
            <person name="Choi I.G."/>
            <person name="Park H."/>
            <person name="Plett J.M."/>
            <person name="Magnuson J."/>
            <person name="Spatafora J.W."/>
            <person name="Nagy L.G."/>
            <person name="Henrissat B."/>
            <person name="Grigoriev I.V."/>
            <person name="Yang Z.L."/>
            <person name="Xu J."/>
            <person name="Martin F.M."/>
        </authorList>
    </citation>
    <scope>NUCLEOTIDE SEQUENCE</scope>
    <source>
        <strain evidence="10">KKN 215</strain>
    </source>
</reference>
<dbReference type="CDD" id="cd11062">
    <property type="entry name" value="CYP58-like"/>
    <property type="match status" value="1"/>
</dbReference>
<evidence type="ECO:0000256" key="8">
    <source>
        <dbReference type="RuleBase" id="RU000461"/>
    </source>
</evidence>
<dbReference type="InterPro" id="IPR017972">
    <property type="entry name" value="Cyt_P450_CS"/>
</dbReference>
<proteinExistence type="inferred from homology"/>
<keyword evidence="9" id="KW-0472">Membrane</keyword>
<evidence type="ECO:0000256" key="9">
    <source>
        <dbReference type="SAM" id="Phobius"/>
    </source>
</evidence>
<evidence type="ECO:0000256" key="6">
    <source>
        <dbReference type="ARBA" id="ARBA00023004"/>
    </source>
</evidence>
<comment type="caution">
    <text evidence="10">The sequence shown here is derived from an EMBL/GenBank/DDBJ whole genome shotgun (WGS) entry which is preliminary data.</text>
</comment>
<dbReference type="GO" id="GO:0020037">
    <property type="term" value="F:heme binding"/>
    <property type="evidence" value="ECO:0007669"/>
    <property type="project" value="InterPro"/>
</dbReference>
<keyword evidence="8" id="KW-0503">Monooxygenase</keyword>
<dbReference type="EMBL" id="JAEVFJ010000004">
    <property type="protein sequence ID" value="KAH8105263.1"/>
    <property type="molecule type" value="Genomic_DNA"/>
</dbReference>
<gene>
    <name evidence="10" type="ORF">BXZ70DRAFT_514443</name>
</gene>
<keyword evidence="7 8" id="KW-0349">Heme</keyword>
<evidence type="ECO:0000256" key="2">
    <source>
        <dbReference type="ARBA" id="ARBA00005179"/>
    </source>
</evidence>
<dbReference type="PROSITE" id="PS00086">
    <property type="entry name" value="CYTOCHROME_P450"/>
    <property type="match status" value="1"/>
</dbReference>
<evidence type="ECO:0000313" key="11">
    <source>
        <dbReference type="Proteomes" id="UP000813824"/>
    </source>
</evidence>
<dbReference type="AlphaFoldDB" id="A0A8K0UXC2"/>
<dbReference type="GO" id="GO:0004497">
    <property type="term" value="F:monooxygenase activity"/>
    <property type="evidence" value="ECO:0007669"/>
    <property type="project" value="UniProtKB-KW"/>
</dbReference>
<comment type="cofactor">
    <cofactor evidence="1 7">
        <name>heme</name>
        <dbReference type="ChEBI" id="CHEBI:30413"/>
    </cofactor>
</comment>
<dbReference type="Pfam" id="PF00067">
    <property type="entry name" value="p450"/>
    <property type="match status" value="1"/>
</dbReference>
<accession>A0A8K0UXC2</accession>
<evidence type="ECO:0000256" key="3">
    <source>
        <dbReference type="ARBA" id="ARBA00010617"/>
    </source>
</evidence>
<keyword evidence="9" id="KW-1133">Transmembrane helix</keyword>
<evidence type="ECO:0000313" key="10">
    <source>
        <dbReference type="EMBL" id="KAH8105263.1"/>
    </source>
</evidence>
<dbReference type="InterPro" id="IPR036396">
    <property type="entry name" value="Cyt_P450_sf"/>
</dbReference>
<keyword evidence="9" id="KW-0812">Transmembrane</keyword>
<dbReference type="OrthoDB" id="1470350at2759"/>
<name>A0A8K0UXC2_9AGAR</name>
<organism evidence="10 11">
    <name type="scientific">Cristinia sonorae</name>
    <dbReference type="NCBI Taxonomy" id="1940300"/>
    <lineage>
        <taxon>Eukaryota</taxon>
        <taxon>Fungi</taxon>
        <taxon>Dikarya</taxon>
        <taxon>Basidiomycota</taxon>
        <taxon>Agaricomycotina</taxon>
        <taxon>Agaricomycetes</taxon>
        <taxon>Agaricomycetidae</taxon>
        <taxon>Agaricales</taxon>
        <taxon>Pleurotineae</taxon>
        <taxon>Stephanosporaceae</taxon>
        <taxon>Cristinia</taxon>
    </lineage>
</organism>
<feature type="binding site" description="axial binding residue" evidence="7">
    <location>
        <position position="450"/>
    </location>
    <ligand>
        <name>heme</name>
        <dbReference type="ChEBI" id="CHEBI:30413"/>
    </ligand>
    <ligandPart>
        <name>Fe</name>
        <dbReference type="ChEBI" id="CHEBI:18248"/>
    </ligandPart>
</feature>
<dbReference type="InterPro" id="IPR001128">
    <property type="entry name" value="Cyt_P450"/>
</dbReference>
<dbReference type="PANTHER" id="PTHR24305:SF157">
    <property type="entry name" value="N-ACETYLTRYPTOPHAN 6-HYDROXYLASE IVOC-RELATED"/>
    <property type="match status" value="1"/>
</dbReference>
<keyword evidence="4 7" id="KW-0479">Metal-binding</keyword>
<comment type="similarity">
    <text evidence="3 8">Belongs to the cytochrome P450 family.</text>
</comment>
<feature type="transmembrane region" description="Helical" evidence="9">
    <location>
        <begin position="9"/>
        <end position="29"/>
    </location>
</feature>
<keyword evidence="5 8" id="KW-0560">Oxidoreductase</keyword>
<dbReference type="GO" id="GO:0005506">
    <property type="term" value="F:iron ion binding"/>
    <property type="evidence" value="ECO:0007669"/>
    <property type="project" value="InterPro"/>
</dbReference>
<sequence length="507" mass="57250">MLPSTLEAVLYAVIVIAGWTFCTWIYNVFFHPLARFPGPKLAGMTQFWKGWRYLIAQDHIPKLFELHKQYGNVVRVGPNELHFSDPAAYGELYHPNRRWKKDPTLYESMTEGAGSWNLLDYPSAKKRREVLLSHFSRKSILDLQHVVQEHMDILCDVFTDHINTTGKSVDLTHAMKCFSIDTITSVCFAKPINATWSPDFKSPMVLAMDRALIILESMVYFRWLRWVVSKLPPSVMLALTKNLEGYNEIRQAFSRQIESILADPSVLSSAPHPIIYHSLLTDGKAYSGKTSITGSMSFNDLSEEAFILVFAGTDTSSNTITTGAIHCVENKDVYQTLKEELRGAWPNLAERPSYEMLEKLPYLTAVIKESLRLSHGVVSPPARIVPMGGAVVSGYAIPEGTIVGMSSCFVHYNESIFPEARTFKPERWLGPQAKDLEPYLVAFSKGSRNCVGMNLGYCELYIAFANLFRRYDLEFDGVSTADLKWVDMYVPLHVGPDMRVFARPVSS</sequence>
<protein>
    <submittedName>
        <fullName evidence="10">Cytochrome P450</fullName>
    </submittedName>
</protein>
<dbReference type="PANTHER" id="PTHR24305">
    <property type="entry name" value="CYTOCHROME P450"/>
    <property type="match status" value="1"/>
</dbReference>
<evidence type="ECO:0000256" key="1">
    <source>
        <dbReference type="ARBA" id="ARBA00001971"/>
    </source>
</evidence>
<dbReference type="InterPro" id="IPR002403">
    <property type="entry name" value="Cyt_P450_E_grp-IV"/>
</dbReference>
<dbReference type="PRINTS" id="PR00465">
    <property type="entry name" value="EP450IV"/>
</dbReference>
<evidence type="ECO:0000256" key="5">
    <source>
        <dbReference type="ARBA" id="ARBA00023002"/>
    </source>
</evidence>
<evidence type="ECO:0000256" key="7">
    <source>
        <dbReference type="PIRSR" id="PIRSR602403-1"/>
    </source>
</evidence>
<comment type="pathway">
    <text evidence="2">Secondary metabolite biosynthesis.</text>
</comment>
<dbReference type="InterPro" id="IPR050121">
    <property type="entry name" value="Cytochrome_P450_monoxygenase"/>
</dbReference>
<keyword evidence="6 7" id="KW-0408">Iron</keyword>
<dbReference type="Proteomes" id="UP000813824">
    <property type="component" value="Unassembled WGS sequence"/>
</dbReference>
<keyword evidence="11" id="KW-1185">Reference proteome</keyword>
<evidence type="ECO:0000256" key="4">
    <source>
        <dbReference type="ARBA" id="ARBA00022723"/>
    </source>
</evidence>
<dbReference type="SUPFAM" id="SSF48264">
    <property type="entry name" value="Cytochrome P450"/>
    <property type="match status" value="1"/>
</dbReference>